<evidence type="ECO:0000313" key="2">
    <source>
        <dbReference type="EMBL" id="ETV92323.1"/>
    </source>
</evidence>
<proteinExistence type="predicted"/>
<dbReference type="InterPro" id="IPR005114">
    <property type="entry name" value="Helicase_assoc"/>
</dbReference>
<feature type="domain" description="Helicase-associated" evidence="1">
    <location>
        <begin position="190"/>
        <end position="260"/>
    </location>
</feature>
<dbReference type="VEuPathDB" id="FungiDB:H310_13377"/>
<gene>
    <name evidence="2" type="ORF">H310_13377</name>
</gene>
<feature type="domain" description="Helicase-associated" evidence="1">
    <location>
        <begin position="114"/>
        <end position="184"/>
    </location>
</feature>
<dbReference type="PANTHER" id="PTHR37066">
    <property type="entry name" value="HELICASE-ASSOCIATED"/>
    <property type="match status" value="1"/>
</dbReference>
<reference evidence="2" key="1">
    <citation type="submission" date="2013-12" db="EMBL/GenBank/DDBJ databases">
        <title>The Genome Sequence of Aphanomyces invadans NJM9701.</title>
        <authorList>
            <consortium name="The Broad Institute Genomics Platform"/>
            <person name="Russ C."/>
            <person name="Tyler B."/>
            <person name="van West P."/>
            <person name="Dieguez-Uribeondo J."/>
            <person name="Young S.K."/>
            <person name="Zeng Q."/>
            <person name="Gargeya S."/>
            <person name="Fitzgerald M."/>
            <person name="Abouelleil A."/>
            <person name="Alvarado L."/>
            <person name="Chapman S.B."/>
            <person name="Gainer-Dewar J."/>
            <person name="Goldberg J."/>
            <person name="Griggs A."/>
            <person name="Gujja S."/>
            <person name="Hansen M."/>
            <person name="Howarth C."/>
            <person name="Imamovic A."/>
            <person name="Ireland A."/>
            <person name="Larimer J."/>
            <person name="McCowan C."/>
            <person name="Murphy C."/>
            <person name="Pearson M."/>
            <person name="Poon T.W."/>
            <person name="Priest M."/>
            <person name="Roberts A."/>
            <person name="Saif S."/>
            <person name="Shea T."/>
            <person name="Sykes S."/>
            <person name="Wortman J."/>
            <person name="Nusbaum C."/>
            <person name="Birren B."/>
        </authorList>
    </citation>
    <scope>NUCLEOTIDE SEQUENCE [LARGE SCALE GENOMIC DNA]</scope>
    <source>
        <strain evidence="2">NJM9701</strain>
    </source>
</reference>
<dbReference type="GeneID" id="20090427"/>
<dbReference type="OrthoDB" id="61841at2759"/>
<protein>
    <recommendedName>
        <fullName evidence="1">Helicase-associated domain-containing protein</fullName>
    </recommendedName>
</protein>
<dbReference type="eggNOG" id="ENOG502S8XU">
    <property type="taxonomic scope" value="Eukaryota"/>
</dbReference>
<dbReference type="EMBL" id="KI914001">
    <property type="protein sequence ID" value="ETV92323.1"/>
    <property type="molecule type" value="Genomic_DNA"/>
</dbReference>
<evidence type="ECO:0000259" key="1">
    <source>
        <dbReference type="Pfam" id="PF03457"/>
    </source>
</evidence>
<name>A0A024TE44_9STRA</name>
<dbReference type="RefSeq" id="XP_008879074.1">
    <property type="nucleotide sequence ID" value="XM_008880852.1"/>
</dbReference>
<organism evidence="2">
    <name type="scientific">Aphanomyces invadans</name>
    <dbReference type="NCBI Taxonomy" id="157072"/>
    <lineage>
        <taxon>Eukaryota</taxon>
        <taxon>Sar</taxon>
        <taxon>Stramenopiles</taxon>
        <taxon>Oomycota</taxon>
        <taxon>Saprolegniomycetes</taxon>
        <taxon>Saprolegniales</taxon>
        <taxon>Verrucalvaceae</taxon>
        <taxon>Aphanomyces</taxon>
    </lineage>
</organism>
<dbReference type="AlphaFoldDB" id="A0A024TE44"/>
<dbReference type="PANTHER" id="PTHR37066:SF1">
    <property type="entry name" value="LNS2_PITP DOMAIN-CONTAINING PROTEIN"/>
    <property type="match status" value="1"/>
</dbReference>
<dbReference type="Pfam" id="PF03457">
    <property type="entry name" value="HA"/>
    <property type="match status" value="2"/>
</dbReference>
<accession>A0A024TE44</accession>
<sequence>MPRPRLSKASIGYLLNAPLATTKTKCDGGYTMSMETQLLFSRVAHIVQHDKDALNRYNIVPCKFKVPHREPYPPHLRGFTLNFGAFRHAHKRQRLDPDIVASLNAIGFVWDAAQHKWDVQLQCLRLYKDQFGHTNVPRAFDIPSKYPWPTHLWGLPLGVMVNDVRKAMQSLAPNKIALLDGMGFVWNAHDVIWAKQLQAVTTFASLHGHTNVPRMFVVPASAPWPEDTWSMKLGFVVHNLRTKAGGLAPERKMHLDKLGFHWDARCSTHSTIHSSTSTNPSFEIVEV</sequence>